<name>A0AAN6JTZ6_9BASI</name>
<proteinExistence type="inferred from homology"/>
<dbReference type="FunFam" id="3.40.309.10:FF:000012">
    <property type="entry name" value="Betaine aldehyde dehydrogenase"/>
    <property type="match status" value="1"/>
</dbReference>
<dbReference type="InterPro" id="IPR015590">
    <property type="entry name" value="Aldehyde_DH_dom"/>
</dbReference>
<dbReference type="Gene3D" id="3.40.605.10">
    <property type="entry name" value="Aldehyde Dehydrogenase, Chain A, domain 1"/>
    <property type="match status" value="2"/>
</dbReference>
<organism evidence="4 5">
    <name type="scientific">Tilletia horrida</name>
    <dbReference type="NCBI Taxonomy" id="155126"/>
    <lineage>
        <taxon>Eukaryota</taxon>
        <taxon>Fungi</taxon>
        <taxon>Dikarya</taxon>
        <taxon>Basidiomycota</taxon>
        <taxon>Ustilaginomycotina</taxon>
        <taxon>Exobasidiomycetes</taxon>
        <taxon>Tilletiales</taxon>
        <taxon>Tilletiaceae</taxon>
        <taxon>Tilletia</taxon>
    </lineage>
</organism>
<comment type="caution">
    <text evidence="4">The sequence shown here is derived from an EMBL/GenBank/DDBJ whole genome shotgun (WGS) entry which is preliminary data.</text>
</comment>
<feature type="domain" description="Aldehyde dehydrogenase" evidence="3">
    <location>
        <begin position="20"/>
        <end position="147"/>
    </location>
</feature>
<gene>
    <name evidence="4" type="ORF">OC846_001258</name>
</gene>
<dbReference type="Pfam" id="PF00171">
    <property type="entry name" value="Aldedh"/>
    <property type="match status" value="2"/>
</dbReference>
<dbReference type="InterPro" id="IPR016163">
    <property type="entry name" value="Ald_DH_C"/>
</dbReference>
<dbReference type="AlphaFoldDB" id="A0AAN6JTZ6"/>
<comment type="similarity">
    <text evidence="1">Belongs to the aldehyde dehydrogenase family.</text>
</comment>
<dbReference type="Gene3D" id="3.40.309.10">
    <property type="entry name" value="Aldehyde Dehydrogenase, Chain A, domain 2"/>
    <property type="match status" value="1"/>
</dbReference>
<evidence type="ECO:0000256" key="1">
    <source>
        <dbReference type="ARBA" id="ARBA00009986"/>
    </source>
</evidence>
<feature type="domain" description="Aldehyde dehydrogenase" evidence="3">
    <location>
        <begin position="169"/>
        <end position="497"/>
    </location>
</feature>
<protein>
    <recommendedName>
        <fullName evidence="3">Aldehyde dehydrogenase domain-containing protein</fullName>
    </recommendedName>
</protein>
<dbReference type="PANTHER" id="PTHR11699">
    <property type="entry name" value="ALDEHYDE DEHYDROGENASE-RELATED"/>
    <property type="match status" value="1"/>
</dbReference>
<sequence length="501" mass="53684">MRPQASSIETGSLIGSSFVQGRGATLILRDPSTQEEVAKVASVLEQDVDHAVGLATEAQIRYYELGPEHWASKLNKLADLIDEHAQELAALDAICGGRPICMAADIPIASKTIRLCASQAILHHGQTSQQQGDALSFTLREPFGVCAGKPFLPENPTGSRELNKLWRSTAICPWNVPVVLCAAKLAPALAAGNAIILKPSERSPLSITFLAKLALAAGFPPGLVQVLHGTGDVGAWLASHPKIRRIAFTGSTATGRKIVKLAADSNLKKVTLELGGKGAAVVFDDVPDLDRAVQEIAFSVSWITGQMCMAQTRIYVQSGIADRFVEAFKAHFLNCPVGDPFDAKTIMGPIIDQRGMNQVNDFLQQARKEGATISQGSVPSGKGFFMPPTILQGLKQTSNVMTGEIFGPVTHISTSKTEEEAIQLANDTEFGLYNCVYTKDGARGLRCARRISAGIVGVNTSPPNFDISLPFGGVRQSGWGKEWGPDSLDEWTETKSVCFKM</sequence>
<evidence type="ECO:0000256" key="2">
    <source>
        <dbReference type="ARBA" id="ARBA00023002"/>
    </source>
</evidence>
<keyword evidence="5" id="KW-1185">Reference proteome</keyword>
<dbReference type="InterPro" id="IPR016161">
    <property type="entry name" value="Ald_DH/histidinol_DH"/>
</dbReference>
<dbReference type="Proteomes" id="UP001176517">
    <property type="component" value="Unassembled WGS sequence"/>
</dbReference>
<dbReference type="SUPFAM" id="SSF53720">
    <property type="entry name" value="ALDH-like"/>
    <property type="match status" value="1"/>
</dbReference>
<reference evidence="4" key="1">
    <citation type="journal article" date="2023" name="PhytoFront">
        <title>Draft Genome Resources of Seven Strains of Tilletia horrida, Causal Agent of Kernel Smut of Rice.</title>
        <authorList>
            <person name="Khanal S."/>
            <person name="Antony Babu S."/>
            <person name="Zhou X.G."/>
        </authorList>
    </citation>
    <scope>NUCLEOTIDE SEQUENCE</scope>
    <source>
        <strain evidence="4">TX6</strain>
    </source>
</reference>
<accession>A0AAN6JTZ6</accession>
<dbReference type="GO" id="GO:0016620">
    <property type="term" value="F:oxidoreductase activity, acting on the aldehyde or oxo group of donors, NAD or NADP as acceptor"/>
    <property type="evidence" value="ECO:0007669"/>
    <property type="project" value="InterPro"/>
</dbReference>
<dbReference type="InterPro" id="IPR016162">
    <property type="entry name" value="Ald_DH_N"/>
</dbReference>
<evidence type="ECO:0000259" key="3">
    <source>
        <dbReference type="Pfam" id="PF00171"/>
    </source>
</evidence>
<evidence type="ECO:0000313" key="4">
    <source>
        <dbReference type="EMBL" id="KAK0556303.1"/>
    </source>
</evidence>
<dbReference type="EMBL" id="JAPDMZ010000017">
    <property type="protein sequence ID" value="KAK0556303.1"/>
    <property type="molecule type" value="Genomic_DNA"/>
</dbReference>
<keyword evidence="2" id="KW-0560">Oxidoreductase</keyword>
<evidence type="ECO:0000313" key="5">
    <source>
        <dbReference type="Proteomes" id="UP001176517"/>
    </source>
</evidence>